<dbReference type="InterPro" id="IPR003409">
    <property type="entry name" value="MORN"/>
</dbReference>
<dbReference type="SMART" id="SM00698">
    <property type="entry name" value="MORN"/>
    <property type="match status" value="4"/>
</dbReference>
<dbReference type="EMBL" id="CAXDID020000015">
    <property type="protein sequence ID" value="CAL5982802.1"/>
    <property type="molecule type" value="Genomic_DNA"/>
</dbReference>
<dbReference type="AlphaFoldDB" id="A0AA86RHB9"/>
<dbReference type="Gene3D" id="2.20.110.10">
    <property type="entry name" value="Histone H3 K4-specific methyltransferase SET7/9 N-terminal domain"/>
    <property type="match status" value="2"/>
</dbReference>
<dbReference type="SUPFAM" id="SSF82185">
    <property type="entry name" value="Histone H3 K4-specific methyltransferase SET7/9 N-terminal domain"/>
    <property type="match status" value="2"/>
</dbReference>
<dbReference type="Pfam" id="PF02493">
    <property type="entry name" value="MORN"/>
    <property type="match status" value="4"/>
</dbReference>
<evidence type="ECO:0000313" key="6">
    <source>
        <dbReference type="Proteomes" id="UP001642409"/>
    </source>
</evidence>
<dbReference type="PANTHER" id="PTHR43215">
    <property type="entry name" value="RADIAL SPOKE HEAD 1 HOMOLOG"/>
    <property type="match status" value="1"/>
</dbReference>
<dbReference type="EMBL" id="CATOUU010001174">
    <property type="protein sequence ID" value="CAI9976567.1"/>
    <property type="molecule type" value="Genomic_DNA"/>
</dbReference>
<gene>
    <name evidence="4" type="ORF">HINF_LOCUS64212</name>
    <name evidence="5" type="ORF">HINF_LOCUS7312</name>
</gene>
<feature type="coiled-coil region" evidence="2">
    <location>
        <begin position="529"/>
        <end position="567"/>
    </location>
</feature>
<dbReference type="Proteomes" id="UP001642409">
    <property type="component" value="Unassembled WGS sequence"/>
</dbReference>
<sequence>MSEVEIIITKNYQYIGDVVGGLKHGKGALIFNDGGYYVGNFVNDRFSGSGTFKFNNQQQQLFGFFKNGDFQQGDLICQGFRQTIQNGSQHNQQSVYENNQNKQKQVTILETQQGDNKVVHFLTDGSIVHGKSNLTLNQVVITPRYIFVGEIQNEKMNGTGVLVFNDGSVFNGKFMNNKFDGVGTFTFAAEIQMIGRFIEGDFYYGNLTFLKTNQTVQVKNYDWKHHLGNAQYDSDKIQDHLYKIQANSKQVTLIDTKKICYQYLFEAKVNLPTQQITDTQTILNQNTTNTINLQSNNQTNIPVLNCNKQNESRELVMNKLNQYKDKYNNQYTNIIENKQALNMSQNDEITELKEKNGQLQSQINLNSEKYKNIHKNVDEIITQRDNALIQCKKYEKKLDEMLQNQKWFENQYKKLENSNQQYIIQLTQHAQLLNEEHEKLNETNLQTEKQEATIKELELKCYNIENTATEQKNNFSILQTEVQNKNDQIVKQELELNTLKQSISETTLKLNNENEIKLQQQQFKHDNVIKSLQQQHQRDVEQLQIEKQNIQQRAEQYAIQVQNEAKQWIANEQNRLTQEFSIKEQTLLNQLNTQREQEKQKLLDDLNVQKQALEIESKQTSELKRQITALETQLKQKQLNHVSDASEIQKPKQKQEPEVEKKIEPDLVKIIIDLKDYQEDQLYEDFNPQKQVQEIQNQENQLSCNAQDSVDKSTINISISESDDEEPNIQHQILIDLKKFPEDTKQTDKKYDNEVKQDQSQIICNNSNQQFNLQQNENNVQYQNDYSESSTAEIQIGSDSDADNEVQNTESIE</sequence>
<keyword evidence="1" id="KW-0677">Repeat</keyword>
<protein>
    <submittedName>
        <fullName evidence="4">MORN motif</fullName>
    </submittedName>
    <submittedName>
        <fullName evidence="5">MORN_motif</fullName>
    </submittedName>
</protein>
<accession>A0AA86RHB9</accession>
<dbReference type="PANTHER" id="PTHR43215:SF14">
    <property type="entry name" value="RADIAL SPOKE HEAD 1 HOMOLOG"/>
    <property type="match status" value="1"/>
</dbReference>
<feature type="region of interest" description="Disordered" evidence="3">
    <location>
        <begin position="774"/>
        <end position="813"/>
    </location>
</feature>
<keyword evidence="2" id="KW-0175">Coiled coil</keyword>
<reference evidence="5 6" key="2">
    <citation type="submission" date="2024-07" db="EMBL/GenBank/DDBJ databases">
        <authorList>
            <person name="Akdeniz Z."/>
        </authorList>
    </citation>
    <scope>NUCLEOTIDE SEQUENCE [LARGE SCALE GENOMIC DNA]</scope>
</reference>
<name>A0AA86RHB9_9EUKA</name>
<organism evidence="4">
    <name type="scientific">Hexamita inflata</name>
    <dbReference type="NCBI Taxonomy" id="28002"/>
    <lineage>
        <taxon>Eukaryota</taxon>
        <taxon>Metamonada</taxon>
        <taxon>Diplomonadida</taxon>
        <taxon>Hexamitidae</taxon>
        <taxon>Hexamitinae</taxon>
        <taxon>Hexamita</taxon>
    </lineage>
</organism>
<evidence type="ECO:0000256" key="2">
    <source>
        <dbReference type="SAM" id="Coils"/>
    </source>
</evidence>
<feature type="region of interest" description="Disordered" evidence="3">
    <location>
        <begin position="739"/>
        <end position="758"/>
    </location>
</feature>
<feature type="region of interest" description="Disordered" evidence="3">
    <location>
        <begin position="638"/>
        <end position="660"/>
    </location>
</feature>
<evidence type="ECO:0000313" key="4">
    <source>
        <dbReference type="EMBL" id="CAI9976567.1"/>
    </source>
</evidence>
<feature type="compositionally biased region" description="Basic and acidic residues" evidence="3">
    <location>
        <begin position="647"/>
        <end position="660"/>
    </location>
</feature>
<evidence type="ECO:0000256" key="1">
    <source>
        <dbReference type="ARBA" id="ARBA00022737"/>
    </source>
</evidence>
<proteinExistence type="predicted"/>
<feature type="compositionally biased region" description="Basic and acidic residues" evidence="3">
    <location>
        <begin position="739"/>
        <end position="757"/>
    </location>
</feature>
<evidence type="ECO:0000256" key="3">
    <source>
        <dbReference type="SAM" id="MobiDB-lite"/>
    </source>
</evidence>
<feature type="compositionally biased region" description="Polar residues" evidence="3">
    <location>
        <begin position="782"/>
        <end position="793"/>
    </location>
</feature>
<comment type="caution">
    <text evidence="4">The sequence shown here is derived from an EMBL/GenBank/DDBJ whole genome shotgun (WGS) entry which is preliminary data.</text>
</comment>
<keyword evidence="6" id="KW-1185">Reference proteome</keyword>
<evidence type="ECO:0000313" key="5">
    <source>
        <dbReference type="EMBL" id="CAL5982802.1"/>
    </source>
</evidence>
<feature type="coiled-coil region" evidence="2">
    <location>
        <begin position="335"/>
        <end position="502"/>
    </location>
</feature>
<reference evidence="4" key="1">
    <citation type="submission" date="2023-06" db="EMBL/GenBank/DDBJ databases">
        <authorList>
            <person name="Kurt Z."/>
        </authorList>
    </citation>
    <scope>NUCLEOTIDE SEQUENCE</scope>
</reference>